<organism evidence="2 3">
    <name type="scientific">Dactylonectria macrodidyma</name>
    <dbReference type="NCBI Taxonomy" id="307937"/>
    <lineage>
        <taxon>Eukaryota</taxon>
        <taxon>Fungi</taxon>
        <taxon>Dikarya</taxon>
        <taxon>Ascomycota</taxon>
        <taxon>Pezizomycotina</taxon>
        <taxon>Sordariomycetes</taxon>
        <taxon>Hypocreomycetidae</taxon>
        <taxon>Hypocreales</taxon>
        <taxon>Nectriaceae</taxon>
        <taxon>Dactylonectria</taxon>
    </lineage>
</organism>
<dbReference type="InterPro" id="IPR001110">
    <property type="entry name" value="UPF0012_CS"/>
</dbReference>
<dbReference type="Pfam" id="PF00795">
    <property type="entry name" value="CN_hydrolase"/>
    <property type="match status" value="1"/>
</dbReference>
<dbReference type="Gene3D" id="3.60.110.10">
    <property type="entry name" value="Carbon-nitrogen hydrolase"/>
    <property type="match status" value="1"/>
</dbReference>
<proteinExistence type="predicted"/>
<sequence>MVGRNLDQNLKGDAVKKAKVQQRKTLKKAVKIACVQFATADKKRNIEKACGGVLAAATAGANIIVLPECSNSPYDAALFAQYAEVLQLSLTSEKASLTYDALRHLAREASVYLIGGSIPELEVEMGKYFSTTLVFSPLSEILGLHRKMHLFDIHIPGQMKFRESDTLSPGNSISIVYLPDYGCIGLGICYDISFPEPAMIAARSGVFALIYPSAFNSTTGPLHWELLARAGALYNQVFIIAVACDQEETIIYTDIDDEIIQRSCQSILTSGQRQFDIYVDVSKPLRVV</sequence>
<keyword evidence="3" id="KW-1185">Reference proteome</keyword>
<dbReference type="InterPro" id="IPR003010">
    <property type="entry name" value="C-N_Hydrolase"/>
</dbReference>
<gene>
    <name evidence="2" type="ORF">EDB81DRAFT_836958</name>
</gene>
<dbReference type="GO" id="GO:0006528">
    <property type="term" value="P:asparagine metabolic process"/>
    <property type="evidence" value="ECO:0007669"/>
    <property type="project" value="TreeGrafter"/>
</dbReference>
<dbReference type="SUPFAM" id="SSF56317">
    <property type="entry name" value="Carbon-nitrogen hydrolase"/>
    <property type="match status" value="1"/>
</dbReference>
<evidence type="ECO:0000313" key="2">
    <source>
        <dbReference type="EMBL" id="KAH7169904.1"/>
    </source>
</evidence>
<dbReference type="GO" id="GO:0006541">
    <property type="term" value="P:glutamine metabolic process"/>
    <property type="evidence" value="ECO:0007669"/>
    <property type="project" value="TreeGrafter"/>
</dbReference>
<feature type="domain" description="CN hydrolase" evidence="1">
    <location>
        <begin position="30"/>
        <end position="283"/>
    </location>
</feature>
<comment type="caution">
    <text evidence="2">The sequence shown here is derived from an EMBL/GenBank/DDBJ whole genome shotgun (WGS) entry which is preliminary data.</text>
</comment>
<name>A0A9P9FNY5_9HYPO</name>
<dbReference type="PROSITE" id="PS01227">
    <property type="entry name" value="UPF0012"/>
    <property type="match status" value="1"/>
</dbReference>
<dbReference type="AlphaFoldDB" id="A0A9P9FNY5"/>
<dbReference type="InterPro" id="IPR036526">
    <property type="entry name" value="C-N_Hydrolase_sf"/>
</dbReference>
<dbReference type="PROSITE" id="PS50263">
    <property type="entry name" value="CN_HYDROLASE"/>
    <property type="match status" value="1"/>
</dbReference>
<reference evidence="2" key="1">
    <citation type="journal article" date="2021" name="Nat. Commun.">
        <title>Genetic determinants of endophytism in the Arabidopsis root mycobiome.</title>
        <authorList>
            <person name="Mesny F."/>
            <person name="Miyauchi S."/>
            <person name="Thiergart T."/>
            <person name="Pickel B."/>
            <person name="Atanasova L."/>
            <person name="Karlsson M."/>
            <person name="Huettel B."/>
            <person name="Barry K.W."/>
            <person name="Haridas S."/>
            <person name="Chen C."/>
            <person name="Bauer D."/>
            <person name="Andreopoulos W."/>
            <person name="Pangilinan J."/>
            <person name="LaButti K."/>
            <person name="Riley R."/>
            <person name="Lipzen A."/>
            <person name="Clum A."/>
            <person name="Drula E."/>
            <person name="Henrissat B."/>
            <person name="Kohler A."/>
            <person name="Grigoriev I.V."/>
            <person name="Martin F.M."/>
            <person name="Hacquard S."/>
        </authorList>
    </citation>
    <scope>NUCLEOTIDE SEQUENCE</scope>
    <source>
        <strain evidence="2">MPI-CAGE-AT-0147</strain>
    </source>
</reference>
<dbReference type="PANTHER" id="PTHR23088:SF30">
    <property type="entry name" value="OMEGA-AMIDASE NIT2"/>
    <property type="match status" value="1"/>
</dbReference>
<accession>A0A9P9FNY5</accession>
<evidence type="ECO:0000313" key="3">
    <source>
        <dbReference type="Proteomes" id="UP000738349"/>
    </source>
</evidence>
<dbReference type="OrthoDB" id="10250282at2759"/>
<dbReference type="GO" id="GO:0006107">
    <property type="term" value="P:oxaloacetate metabolic process"/>
    <property type="evidence" value="ECO:0007669"/>
    <property type="project" value="TreeGrafter"/>
</dbReference>
<dbReference type="GO" id="GO:0050152">
    <property type="term" value="F:omega-amidase activity"/>
    <property type="evidence" value="ECO:0007669"/>
    <property type="project" value="TreeGrafter"/>
</dbReference>
<dbReference type="EMBL" id="JAGMUV010000002">
    <property type="protein sequence ID" value="KAH7169904.1"/>
    <property type="molecule type" value="Genomic_DNA"/>
</dbReference>
<dbReference type="GO" id="GO:0005739">
    <property type="term" value="C:mitochondrion"/>
    <property type="evidence" value="ECO:0007669"/>
    <property type="project" value="TreeGrafter"/>
</dbReference>
<dbReference type="PANTHER" id="PTHR23088">
    <property type="entry name" value="NITRILASE-RELATED"/>
    <property type="match status" value="1"/>
</dbReference>
<keyword evidence="2" id="KW-0378">Hydrolase</keyword>
<dbReference type="Proteomes" id="UP000738349">
    <property type="component" value="Unassembled WGS sequence"/>
</dbReference>
<evidence type="ECO:0000259" key="1">
    <source>
        <dbReference type="PROSITE" id="PS50263"/>
    </source>
</evidence>
<protein>
    <submittedName>
        <fullName evidence="2">Carbon-nitrogen hydrolase</fullName>
    </submittedName>
</protein>